<reference evidence="2" key="1">
    <citation type="submission" date="2018-02" db="EMBL/GenBank/DDBJ databases">
        <title>Draft genome sequencing of Rhodococcus opacus KU647198.</title>
        <authorList>
            <person name="Zheng B.-X."/>
        </authorList>
    </citation>
    <scope>NUCLEOTIDE SEQUENCE [LARGE SCALE GENOMIC DNA]</scope>
    <source>
        <strain evidence="2">04-OD7</strain>
    </source>
</reference>
<dbReference type="Proteomes" id="UP000239290">
    <property type="component" value="Unassembled WGS sequence"/>
</dbReference>
<dbReference type="EMBL" id="PUIO01000021">
    <property type="protein sequence ID" value="PQP23467.1"/>
    <property type="molecule type" value="Genomic_DNA"/>
</dbReference>
<organism evidence="1 2">
    <name type="scientific">Rhodococcus opacus</name>
    <name type="common">Nocardia opaca</name>
    <dbReference type="NCBI Taxonomy" id="37919"/>
    <lineage>
        <taxon>Bacteria</taxon>
        <taxon>Bacillati</taxon>
        <taxon>Actinomycetota</taxon>
        <taxon>Actinomycetes</taxon>
        <taxon>Mycobacteriales</taxon>
        <taxon>Nocardiaceae</taxon>
        <taxon>Rhodococcus</taxon>
    </lineage>
</organism>
<protein>
    <submittedName>
        <fullName evidence="1">Molybdopterin synthase sulfur carrier subunit</fullName>
    </submittedName>
</protein>
<gene>
    <name evidence="1" type="ORF">C5613_19135</name>
</gene>
<name>A0A2S8J904_RHOOP</name>
<dbReference type="InterPro" id="IPR016155">
    <property type="entry name" value="Mopterin_synth/thiamin_S_b"/>
</dbReference>
<dbReference type="AlphaFoldDB" id="A0A2S8J904"/>
<evidence type="ECO:0000313" key="1">
    <source>
        <dbReference type="EMBL" id="PQP23467.1"/>
    </source>
</evidence>
<evidence type="ECO:0000313" key="2">
    <source>
        <dbReference type="Proteomes" id="UP000239290"/>
    </source>
</evidence>
<proteinExistence type="predicted"/>
<dbReference type="SUPFAM" id="SSF54285">
    <property type="entry name" value="MoaD/ThiS"/>
    <property type="match status" value="1"/>
</dbReference>
<sequence>MHVLVRYFAAAADILGRDEETITFSVPPSLGDLHEQLLKQYGQGIAELLSASAYLVRGVLTRDPTYSISGKVDILPPFAGG</sequence>
<dbReference type="InterPro" id="IPR012675">
    <property type="entry name" value="Beta-grasp_dom_sf"/>
</dbReference>
<comment type="caution">
    <text evidence="1">The sequence shown here is derived from an EMBL/GenBank/DDBJ whole genome shotgun (WGS) entry which is preliminary data.</text>
</comment>
<accession>A0A2S8J904</accession>
<dbReference type="Gene3D" id="3.10.20.30">
    <property type="match status" value="1"/>
</dbReference>